<proteinExistence type="predicted"/>
<dbReference type="Pfam" id="PF22725">
    <property type="entry name" value="GFO_IDH_MocA_C3"/>
    <property type="match status" value="1"/>
</dbReference>
<dbReference type="InterPro" id="IPR051450">
    <property type="entry name" value="Gfo/Idh/MocA_Oxidoreductases"/>
</dbReference>
<dbReference type="AlphaFoldDB" id="A0A369QER8"/>
<feature type="domain" description="Gfo/Idh/MocA-like oxidoreductase N-terminal" evidence="1">
    <location>
        <begin position="33"/>
        <end position="149"/>
    </location>
</feature>
<dbReference type="EC" id="1.1.99.28" evidence="3"/>
<gene>
    <name evidence="3" type="ORF">AHMF7616_00319</name>
</gene>
<dbReference type="SUPFAM" id="SSF51735">
    <property type="entry name" value="NAD(P)-binding Rossmann-fold domains"/>
    <property type="match status" value="1"/>
</dbReference>
<evidence type="ECO:0000259" key="2">
    <source>
        <dbReference type="Pfam" id="PF22725"/>
    </source>
</evidence>
<dbReference type="RefSeq" id="WP_115371289.1">
    <property type="nucleotide sequence ID" value="NZ_QASA01000001.1"/>
</dbReference>
<dbReference type="Pfam" id="PF01408">
    <property type="entry name" value="GFO_IDH_MocA"/>
    <property type="match status" value="1"/>
</dbReference>
<evidence type="ECO:0000313" key="4">
    <source>
        <dbReference type="Proteomes" id="UP000253919"/>
    </source>
</evidence>
<dbReference type="Gene3D" id="3.30.360.10">
    <property type="entry name" value="Dihydrodipicolinate Reductase, domain 2"/>
    <property type="match status" value="1"/>
</dbReference>
<sequence>MHSISAYFGLFILFLFGQMTTTLGQAKTSKPLRVGIAGLVHGHVGWVFESQKRGDIQIVGIAEPDAALAQRYIQRYNLPANLVFSDLNMMLDKTKPEAVTAFNSIFNHLAVVQACAPRGIHVMVEKPLAVNLEHARKMEALALKHKIHLLTNYETTWYGSNHKAYDMVHTDKAIGSIRKMVVHDGHQGPKEIGVGPEFLAWLTDPVQNGGGALIDFGCYGANLTTWLMLGQRPLSVTAVTQQLKPAIYPKVDDEATILVTYPGAQAIIHGSWNWPYSRKDLEIYGQTGAVFALDNTKMQWRLKSDEPAQAYQASARPAPYDDPFRYLTAVVRNEIKPHQDLSSLSNNMIVVEILDAARRSAQTGKTILLEPAKTK</sequence>
<evidence type="ECO:0000313" key="3">
    <source>
        <dbReference type="EMBL" id="RDC61737.1"/>
    </source>
</evidence>
<comment type="caution">
    <text evidence="3">The sequence shown here is derived from an EMBL/GenBank/DDBJ whole genome shotgun (WGS) entry which is preliminary data.</text>
</comment>
<dbReference type="InterPro" id="IPR055170">
    <property type="entry name" value="GFO_IDH_MocA-like_dom"/>
</dbReference>
<accession>A0A369QER8</accession>
<dbReference type="Gene3D" id="3.40.50.720">
    <property type="entry name" value="NAD(P)-binding Rossmann-like Domain"/>
    <property type="match status" value="1"/>
</dbReference>
<name>A0A369QER8_9BACT</name>
<dbReference type="InterPro" id="IPR000683">
    <property type="entry name" value="Gfo/Idh/MocA-like_OxRdtase_N"/>
</dbReference>
<reference evidence="3 4" key="1">
    <citation type="submission" date="2018-04" db="EMBL/GenBank/DDBJ databases">
        <title>Adhaeribacter sp. HMF7616 genome sequencing and assembly.</title>
        <authorList>
            <person name="Kang H."/>
            <person name="Kang J."/>
            <person name="Cha I."/>
            <person name="Kim H."/>
            <person name="Joh K."/>
        </authorList>
    </citation>
    <scope>NUCLEOTIDE SEQUENCE [LARGE SCALE GENOMIC DNA]</scope>
    <source>
        <strain evidence="3 4">HMF7616</strain>
    </source>
</reference>
<dbReference type="GO" id="GO:0000166">
    <property type="term" value="F:nucleotide binding"/>
    <property type="evidence" value="ECO:0007669"/>
    <property type="project" value="InterPro"/>
</dbReference>
<feature type="domain" description="GFO/IDH/MocA-like oxidoreductase" evidence="2">
    <location>
        <begin position="171"/>
        <end position="290"/>
    </location>
</feature>
<protein>
    <submittedName>
        <fullName evidence="3">Glucose-fructose oxidoreductase</fullName>
        <ecNumber evidence="3">1.1.99.28</ecNumber>
    </submittedName>
</protein>
<dbReference type="EMBL" id="QASA01000001">
    <property type="protein sequence ID" value="RDC61737.1"/>
    <property type="molecule type" value="Genomic_DNA"/>
</dbReference>
<dbReference type="Proteomes" id="UP000253919">
    <property type="component" value="Unassembled WGS sequence"/>
</dbReference>
<organism evidence="3 4">
    <name type="scientific">Adhaeribacter pallidiroseus</name>
    <dbReference type="NCBI Taxonomy" id="2072847"/>
    <lineage>
        <taxon>Bacteria</taxon>
        <taxon>Pseudomonadati</taxon>
        <taxon>Bacteroidota</taxon>
        <taxon>Cytophagia</taxon>
        <taxon>Cytophagales</taxon>
        <taxon>Hymenobacteraceae</taxon>
        <taxon>Adhaeribacter</taxon>
    </lineage>
</organism>
<dbReference type="SUPFAM" id="SSF55347">
    <property type="entry name" value="Glyceraldehyde-3-phosphate dehydrogenase-like, C-terminal domain"/>
    <property type="match status" value="1"/>
</dbReference>
<dbReference type="GO" id="GO:0047061">
    <property type="term" value="F:glucose-fructose oxidoreductase activity"/>
    <property type="evidence" value="ECO:0007669"/>
    <property type="project" value="UniProtKB-EC"/>
</dbReference>
<dbReference type="PANTHER" id="PTHR43377:SF1">
    <property type="entry name" value="BILIVERDIN REDUCTASE A"/>
    <property type="match status" value="1"/>
</dbReference>
<evidence type="ECO:0000259" key="1">
    <source>
        <dbReference type="Pfam" id="PF01408"/>
    </source>
</evidence>
<dbReference type="OrthoDB" id="9815825at2"/>
<keyword evidence="4" id="KW-1185">Reference proteome</keyword>
<dbReference type="InterPro" id="IPR036291">
    <property type="entry name" value="NAD(P)-bd_dom_sf"/>
</dbReference>
<keyword evidence="3" id="KW-0560">Oxidoreductase</keyword>
<dbReference type="PANTHER" id="PTHR43377">
    <property type="entry name" value="BILIVERDIN REDUCTASE A"/>
    <property type="match status" value="1"/>
</dbReference>